<feature type="domain" description="HNH nuclease" evidence="1">
    <location>
        <begin position="186"/>
        <end position="239"/>
    </location>
</feature>
<dbReference type="InterPro" id="IPR002711">
    <property type="entry name" value="HNH"/>
</dbReference>
<dbReference type="PANTHER" id="PTHR33877:SF2">
    <property type="entry name" value="OS07G0170200 PROTEIN"/>
    <property type="match status" value="1"/>
</dbReference>
<sequence>MKIYVISKNGKPLMPTTPARARKMLRDGKAKCIRRTPFTIKLLYETTSYTQSITLGVDTGSSHVGSAAVDSAGSVVYLSETEIRNDIADKMKQRAKYRRNRRNRKTRYRQARWLNRKNSIKSDRFSPTMISKINSHLKEISFAKSLLPIAHMILETGTFDPHALKNPDVLKNKWLYQRGANYGFANTKAFVLDRDSYTCQNCKGKTKDSRLEVHHIVFRSNGGSDEAENLMTLCKTCHDKVHSGAIKLKVGKSKGQLKHATQMNSIRNQLLRLVPESEETFGYITKEHRQLMSLPKEHFLDAVAIAALDNIRNTGLISVNFQTSLLRKKCVSDGDYQQSKGVRSEQPIQTGKIIGYRKFDKVKYLDGEYFIKGRMSTGYAILMDINGNKVPLKPIPKFDKMQRLSARKSWIIQQETIQNIA</sequence>
<evidence type="ECO:0000313" key="2">
    <source>
        <dbReference type="EMBL" id="MPM06346.1"/>
    </source>
</evidence>
<dbReference type="InterPro" id="IPR047693">
    <property type="entry name" value="RNA-guided_IscB-like"/>
</dbReference>
<dbReference type="CDD" id="cd00085">
    <property type="entry name" value="HNHc"/>
    <property type="match status" value="1"/>
</dbReference>
<dbReference type="SMART" id="SM00507">
    <property type="entry name" value="HNHc"/>
    <property type="match status" value="1"/>
</dbReference>
<dbReference type="GO" id="GO:0004519">
    <property type="term" value="F:endonuclease activity"/>
    <property type="evidence" value="ECO:0007669"/>
    <property type="project" value="InterPro"/>
</dbReference>
<dbReference type="AlphaFoldDB" id="A0A644WR20"/>
<dbReference type="InterPro" id="IPR025938">
    <property type="entry name" value="RRXRR_dom"/>
</dbReference>
<dbReference type="Gene3D" id="1.10.30.50">
    <property type="match status" value="1"/>
</dbReference>
<name>A0A644WR20_9ZZZZ</name>
<organism evidence="2">
    <name type="scientific">bioreactor metagenome</name>
    <dbReference type="NCBI Taxonomy" id="1076179"/>
    <lineage>
        <taxon>unclassified sequences</taxon>
        <taxon>metagenomes</taxon>
        <taxon>ecological metagenomes</taxon>
    </lineage>
</organism>
<accession>A0A644WR20</accession>
<dbReference type="Pfam" id="PF01844">
    <property type="entry name" value="HNH"/>
    <property type="match status" value="1"/>
</dbReference>
<comment type="caution">
    <text evidence="2">The sequence shown here is derived from an EMBL/GenBank/DDBJ whole genome shotgun (WGS) entry which is preliminary data.</text>
</comment>
<dbReference type="PANTHER" id="PTHR33877">
    <property type="entry name" value="SLL1193 PROTEIN"/>
    <property type="match status" value="1"/>
</dbReference>
<dbReference type="InterPro" id="IPR052892">
    <property type="entry name" value="NA-targeting_endonuclease"/>
</dbReference>
<dbReference type="GO" id="GO:0003676">
    <property type="term" value="F:nucleic acid binding"/>
    <property type="evidence" value="ECO:0007669"/>
    <property type="project" value="InterPro"/>
</dbReference>
<dbReference type="Pfam" id="PF14239">
    <property type="entry name" value="RRXRR"/>
    <property type="match status" value="1"/>
</dbReference>
<dbReference type="NCBIfam" id="NF040563">
    <property type="entry name" value="guided_IscB"/>
    <property type="match status" value="1"/>
</dbReference>
<dbReference type="GO" id="GO:0008270">
    <property type="term" value="F:zinc ion binding"/>
    <property type="evidence" value="ECO:0007669"/>
    <property type="project" value="InterPro"/>
</dbReference>
<dbReference type="InterPro" id="IPR003615">
    <property type="entry name" value="HNH_nuc"/>
</dbReference>
<evidence type="ECO:0000259" key="1">
    <source>
        <dbReference type="SMART" id="SM00507"/>
    </source>
</evidence>
<proteinExistence type="predicted"/>
<dbReference type="EMBL" id="VSSQ01001219">
    <property type="protein sequence ID" value="MPM06346.1"/>
    <property type="molecule type" value="Genomic_DNA"/>
</dbReference>
<protein>
    <recommendedName>
        <fullName evidence="1">HNH nuclease domain-containing protein</fullName>
    </recommendedName>
</protein>
<reference evidence="2" key="1">
    <citation type="submission" date="2019-08" db="EMBL/GenBank/DDBJ databases">
        <authorList>
            <person name="Kucharzyk K."/>
            <person name="Murdoch R.W."/>
            <person name="Higgins S."/>
            <person name="Loffler F."/>
        </authorList>
    </citation>
    <scope>NUCLEOTIDE SEQUENCE</scope>
</reference>
<gene>
    <name evidence="2" type="ORF">SDC9_52645</name>
</gene>